<dbReference type="EMBL" id="QCYY01001440">
    <property type="protein sequence ID" value="ROT78068.1"/>
    <property type="molecule type" value="Genomic_DNA"/>
</dbReference>
<evidence type="ECO:0000259" key="1">
    <source>
        <dbReference type="PROSITE" id="PS51019"/>
    </source>
</evidence>
<dbReference type="Gene3D" id="2.60.40.4060">
    <property type="entry name" value="Reeler domain"/>
    <property type="match status" value="1"/>
</dbReference>
<sequence length="166" mass="18312">MRSWKNVGVIYLPRRQEVGVIMKWAWIWACLWAVLVPAGLASKCRRAPLSTSAPKTPGDNSFKISISGNPNKYFPGEVYTVSLQGWRTQYSVQKFIGFMLVVEPSHTPVDIFGPQSVGTFQLYGDALTMHSDDCPNAVTQTSSILKSEIQVLWTAPPAGSGCVSFR</sequence>
<evidence type="ECO:0000313" key="3">
    <source>
        <dbReference type="Proteomes" id="UP000283509"/>
    </source>
</evidence>
<dbReference type="STRING" id="6689.A0A423TNQ9"/>
<dbReference type="PANTHER" id="PTHR11311">
    <property type="entry name" value="SPONDIN"/>
    <property type="match status" value="1"/>
</dbReference>
<dbReference type="CDD" id="cd08544">
    <property type="entry name" value="Reeler"/>
    <property type="match status" value="1"/>
</dbReference>
<dbReference type="PANTHER" id="PTHR11311:SF16">
    <property type="entry name" value="SPONDIN-1"/>
    <property type="match status" value="1"/>
</dbReference>
<proteinExistence type="predicted"/>
<feature type="domain" description="Reelin" evidence="1">
    <location>
        <begin position="29"/>
        <end position="166"/>
    </location>
</feature>
<dbReference type="PROSITE" id="PS51019">
    <property type="entry name" value="REELIN"/>
    <property type="match status" value="1"/>
</dbReference>
<protein>
    <submittedName>
        <fullName evidence="2">Spondin-1 protein</fullName>
    </submittedName>
</protein>
<evidence type="ECO:0000313" key="2">
    <source>
        <dbReference type="EMBL" id="ROT78068.1"/>
    </source>
</evidence>
<dbReference type="InterPro" id="IPR051418">
    <property type="entry name" value="Spondin/Thrombospondin_T1"/>
</dbReference>
<dbReference type="GO" id="GO:0007155">
    <property type="term" value="P:cell adhesion"/>
    <property type="evidence" value="ECO:0007669"/>
    <property type="project" value="TreeGrafter"/>
</dbReference>
<accession>A0A423TNQ9</accession>
<dbReference type="Pfam" id="PF02014">
    <property type="entry name" value="Reeler"/>
    <property type="match status" value="1"/>
</dbReference>
<comment type="caution">
    <text evidence="2">The sequence shown here is derived from an EMBL/GenBank/DDBJ whole genome shotgun (WGS) entry which is preliminary data.</text>
</comment>
<dbReference type="GO" id="GO:0031012">
    <property type="term" value="C:extracellular matrix"/>
    <property type="evidence" value="ECO:0007669"/>
    <property type="project" value="TreeGrafter"/>
</dbReference>
<gene>
    <name evidence="2" type="ORF">C7M84_003232</name>
</gene>
<name>A0A423TNQ9_PENVA</name>
<organism evidence="2 3">
    <name type="scientific">Penaeus vannamei</name>
    <name type="common">Whiteleg shrimp</name>
    <name type="synonym">Litopenaeus vannamei</name>
    <dbReference type="NCBI Taxonomy" id="6689"/>
    <lineage>
        <taxon>Eukaryota</taxon>
        <taxon>Metazoa</taxon>
        <taxon>Ecdysozoa</taxon>
        <taxon>Arthropoda</taxon>
        <taxon>Crustacea</taxon>
        <taxon>Multicrustacea</taxon>
        <taxon>Malacostraca</taxon>
        <taxon>Eumalacostraca</taxon>
        <taxon>Eucarida</taxon>
        <taxon>Decapoda</taxon>
        <taxon>Dendrobranchiata</taxon>
        <taxon>Penaeoidea</taxon>
        <taxon>Penaeidae</taxon>
        <taxon>Penaeus</taxon>
    </lineage>
</organism>
<reference evidence="2 3" key="2">
    <citation type="submission" date="2019-01" db="EMBL/GenBank/DDBJ databases">
        <title>The decoding of complex shrimp genome reveals the adaptation for benthos swimmer, frequently molting mechanism and breeding impact on genome.</title>
        <authorList>
            <person name="Sun Y."/>
            <person name="Gao Y."/>
            <person name="Yu Y."/>
        </authorList>
    </citation>
    <scope>NUCLEOTIDE SEQUENCE [LARGE SCALE GENOMIC DNA]</scope>
    <source>
        <tissue evidence="2">Muscle</tissue>
    </source>
</reference>
<dbReference type="AlphaFoldDB" id="A0A423TNQ9"/>
<keyword evidence="3" id="KW-1185">Reference proteome</keyword>
<dbReference type="InterPro" id="IPR042307">
    <property type="entry name" value="Reeler_sf"/>
</dbReference>
<dbReference type="InterPro" id="IPR002861">
    <property type="entry name" value="Reeler_dom"/>
</dbReference>
<reference evidence="2 3" key="1">
    <citation type="submission" date="2018-04" db="EMBL/GenBank/DDBJ databases">
        <authorList>
            <person name="Zhang X."/>
            <person name="Yuan J."/>
            <person name="Li F."/>
            <person name="Xiang J."/>
        </authorList>
    </citation>
    <scope>NUCLEOTIDE SEQUENCE [LARGE SCALE GENOMIC DNA]</scope>
    <source>
        <tissue evidence="2">Muscle</tissue>
    </source>
</reference>
<dbReference type="Proteomes" id="UP000283509">
    <property type="component" value="Unassembled WGS sequence"/>
</dbReference>
<dbReference type="OrthoDB" id="347314at2759"/>